<dbReference type="Gene3D" id="1.10.287.380">
    <property type="entry name" value="Valyl-tRNA synthetase, C-terminal domain"/>
    <property type="match status" value="1"/>
</dbReference>
<dbReference type="PANTHER" id="PTHR42855">
    <property type="entry name" value="ABC TRANSPORTER ATP-BINDING SUBUNIT"/>
    <property type="match status" value="1"/>
</dbReference>
<name>A0ABT3AKL2_9RHOB</name>
<keyword evidence="3" id="KW-0175">Coiled coil</keyword>
<accession>A0ABT3AKL2</accession>
<feature type="domain" description="ABC transporter" evidence="4">
    <location>
        <begin position="7"/>
        <end position="216"/>
    </location>
</feature>
<dbReference type="InterPro" id="IPR027417">
    <property type="entry name" value="P-loop_NTPase"/>
</dbReference>
<dbReference type="EMBL" id="JAOWLB010000008">
    <property type="protein sequence ID" value="MCV2889230.1"/>
    <property type="molecule type" value="Genomic_DNA"/>
</dbReference>
<dbReference type="Pfam" id="PF16326">
    <property type="entry name" value="ABC_tran_CTD"/>
    <property type="match status" value="1"/>
</dbReference>
<keyword evidence="1" id="KW-0547">Nucleotide-binding</keyword>
<keyword evidence="6" id="KW-1185">Reference proteome</keyword>
<dbReference type="InterPro" id="IPR003593">
    <property type="entry name" value="AAA+_ATPase"/>
</dbReference>
<organism evidence="5 6">
    <name type="scientific">Ruegeria aquimaris</name>
    <dbReference type="NCBI Taxonomy" id="2984333"/>
    <lineage>
        <taxon>Bacteria</taxon>
        <taxon>Pseudomonadati</taxon>
        <taxon>Pseudomonadota</taxon>
        <taxon>Alphaproteobacteria</taxon>
        <taxon>Rhodobacterales</taxon>
        <taxon>Roseobacteraceae</taxon>
        <taxon>Ruegeria</taxon>
    </lineage>
</organism>
<dbReference type="InterPro" id="IPR032524">
    <property type="entry name" value="ABC_tran_C"/>
</dbReference>
<dbReference type="Proteomes" id="UP001320899">
    <property type="component" value="Unassembled WGS sequence"/>
</dbReference>
<protein>
    <submittedName>
        <fullName evidence="5">ATP-binding cassette domain-containing protein</fullName>
    </submittedName>
</protein>
<dbReference type="Pfam" id="PF00005">
    <property type="entry name" value="ABC_tran"/>
    <property type="match status" value="2"/>
</dbReference>
<gene>
    <name evidence="5" type="ORF">OE747_12825</name>
</gene>
<dbReference type="PROSITE" id="PS00211">
    <property type="entry name" value="ABC_TRANSPORTER_1"/>
    <property type="match status" value="1"/>
</dbReference>
<sequence length="604" mass="66562">MARIPLLQMTGISLTFGGDPIFSGLDLVVQPGDRVALVGRNGSGKSTLMKVMAGLVEPDAGEIVIPPGKSVGYMEQDPTMTGFATLGDYASSGLEPGELYRVERAGEGLKFDPARAVGTASGGERRRAALAKLMAEAPELMLLDEPTNHLDIEAIGWLERELSATRAGYVLISHDRAFLRALTRATLWIDRGMVRRQERGFEDFEAWRDKVWEDEDAARHKLDRLIKSEGRWAVEGISARRKRNQGRVRALQALRAERTAQIKRQGTAAMSLESGPKSGRKVIEAKGLSKVFGGKTIVKGFDLTVLRGDRVAFVGPNGVGKTTVLKMLLQQVEPDAGVVQLGTNLEVAVFDQTRAQLDPEMSLWDSLTGDPEMRVSGKADQVMVRGEPRHVVAYLKDFLFDERQARAAVKSLSGGEKARLLLARLMARPSNLLVLDEPTNDLDVETLDLLQELLDDYDGTVLLVSHDRDFLDRVATTTVAMEGDGKAVVYAGGWSDYRAQRPERTLENIEKPKISTQKVKLDAKPKQGLSFSEKHRLEALPGEIARLEAEIGKLNELMSDPELYSREPVKFQKATEALVQRQEKLSAAEEEWLALAEKAEAEQA</sequence>
<dbReference type="GO" id="GO:0005524">
    <property type="term" value="F:ATP binding"/>
    <property type="evidence" value="ECO:0007669"/>
    <property type="project" value="UniProtKB-KW"/>
</dbReference>
<dbReference type="SMART" id="SM00382">
    <property type="entry name" value="AAA"/>
    <property type="match status" value="2"/>
</dbReference>
<reference evidence="5 6" key="1">
    <citation type="submission" date="2022-10" db="EMBL/GenBank/DDBJ databases">
        <title>Ruegeria sp. nov., isolated from ocean surface sediments.</title>
        <authorList>
            <person name="He W."/>
            <person name="Xue H.-P."/>
            <person name="Zhang D.-F."/>
        </authorList>
    </citation>
    <scope>NUCLEOTIDE SEQUENCE [LARGE SCALE GENOMIC DNA]</scope>
    <source>
        <strain evidence="5 6">XHP0148</strain>
    </source>
</reference>
<dbReference type="SUPFAM" id="SSF52540">
    <property type="entry name" value="P-loop containing nucleoside triphosphate hydrolases"/>
    <property type="match status" value="2"/>
</dbReference>
<evidence type="ECO:0000313" key="6">
    <source>
        <dbReference type="Proteomes" id="UP001320899"/>
    </source>
</evidence>
<keyword evidence="2 5" id="KW-0067">ATP-binding</keyword>
<dbReference type="PANTHER" id="PTHR42855:SF1">
    <property type="entry name" value="ABC TRANSPORTER DOMAIN-CONTAINING PROTEIN"/>
    <property type="match status" value="1"/>
</dbReference>
<dbReference type="InterPro" id="IPR037118">
    <property type="entry name" value="Val-tRNA_synth_C_sf"/>
</dbReference>
<feature type="coiled-coil region" evidence="3">
    <location>
        <begin position="537"/>
        <end position="591"/>
    </location>
</feature>
<dbReference type="CDD" id="cd03221">
    <property type="entry name" value="ABCF_EF-3"/>
    <property type="match status" value="2"/>
</dbReference>
<feature type="domain" description="ABC transporter" evidence="4">
    <location>
        <begin position="283"/>
        <end position="518"/>
    </location>
</feature>
<proteinExistence type="predicted"/>
<dbReference type="InterPro" id="IPR017871">
    <property type="entry name" value="ABC_transporter-like_CS"/>
</dbReference>
<dbReference type="InterPro" id="IPR003439">
    <property type="entry name" value="ABC_transporter-like_ATP-bd"/>
</dbReference>
<evidence type="ECO:0000259" key="4">
    <source>
        <dbReference type="PROSITE" id="PS50893"/>
    </source>
</evidence>
<evidence type="ECO:0000256" key="1">
    <source>
        <dbReference type="ARBA" id="ARBA00022741"/>
    </source>
</evidence>
<dbReference type="Gene3D" id="3.40.50.300">
    <property type="entry name" value="P-loop containing nucleotide triphosphate hydrolases"/>
    <property type="match status" value="2"/>
</dbReference>
<evidence type="ECO:0000256" key="2">
    <source>
        <dbReference type="ARBA" id="ARBA00022840"/>
    </source>
</evidence>
<dbReference type="PROSITE" id="PS50893">
    <property type="entry name" value="ABC_TRANSPORTER_2"/>
    <property type="match status" value="2"/>
</dbReference>
<evidence type="ECO:0000313" key="5">
    <source>
        <dbReference type="EMBL" id="MCV2889230.1"/>
    </source>
</evidence>
<dbReference type="RefSeq" id="WP_263828989.1">
    <property type="nucleotide sequence ID" value="NZ_JAOWLB010000008.1"/>
</dbReference>
<comment type="caution">
    <text evidence="5">The sequence shown here is derived from an EMBL/GenBank/DDBJ whole genome shotgun (WGS) entry which is preliminary data.</text>
</comment>
<evidence type="ECO:0000256" key="3">
    <source>
        <dbReference type="SAM" id="Coils"/>
    </source>
</evidence>
<dbReference type="InterPro" id="IPR051309">
    <property type="entry name" value="ABCF_ATPase"/>
</dbReference>